<comment type="caution">
    <text evidence="6">The sequence shown here is derived from an EMBL/GenBank/DDBJ whole genome shotgun (WGS) entry which is preliminary data.</text>
</comment>
<protein>
    <recommendedName>
        <fullName evidence="8">Ankyrin repeat protein</fullName>
    </recommendedName>
</protein>
<feature type="coiled-coil region" evidence="4">
    <location>
        <begin position="993"/>
        <end position="1020"/>
    </location>
</feature>
<dbReference type="InterPro" id="IPR036770">
    <property type="entry name" value="Ankyrin_rpt-contain_sf"/>
</dbReference>
<organism evidence="6 7">
    <name type="scientific">Colletotrichum liriopes</name>
    <dbReference type="NCBI Taxonomy" id="708192"/>
    <lineage>
        <taxon>Eukaryota</taxon>
        <taxon>Fungi</taxon>
        <taxon>Dikarya</taxon>
        <taxon>Ascomycota</taxon>
        <taxon>Pezizomycotina</taxon>
        <taxon>Sordariomycetes</taxon>
        <taxon>Hypocreomycetidae</taxon>
        <taxon>Glomerellales</taxon>
        <taxon>Glomerellaceae</taxon>
        <taxon>Colletotrichum</taxon>
        <taxon>Colletotrichum spaethianum species complex</taxon>
    </lineage>
</organism>
<dbReference type="Pfam" id="PF12796">
    <property type="entry name" value="Ank_2"/>
    <property type="match status" value="1"/>
</dbReference>
<evidence type="ECO:0008006" key="8">
    <source>
        <dbReference type="Google" id="ProtNLM"/>
    </source>
</evidence>
<evidence type="ECO:0000256" key="1">
    <source>
        <dbReference type="ARBA" id="ARBA00022737"/>
    </source>
</evidence>
<keyword evidence="2 3" id="KW-0040">ANK repeat</keyword>
<feature type="compositionally biased region" description="Basic and acidic residues" evidence="5">
    <location>
        <begin position="667"/>
        <end position="678"/>
    </location>
</feature>
<feature type="repeat" description="ANK" evidence="3">
    <location>
        <begin position="534"/>
        <end position="566"/>
    </location>
</feature>
<dbReference type="PROSITE" id="PS50088">
    <property type="entry name" value="ANK_REPEAT"/>
    <property type="match status" value="4"/>
</dbReference>
<evidence type="ECO:0000256" key="4">
    <source>
        <dbReference type="SAM" id="Coils"/>
    </source>
</evidence>
<sequence length="1804" mass="203620">MSVPELQALPVPHRDLVNYIHSHPEKKMVEILDPYRKYEAQLRSVFAQDRQNPCLSDPHINLLPLFTEDTQNIKTRARFLAAETQEEKDRYIMTLPDYKRRANGSPAVVSGIKEFQKNFNIFSESSLVDMNWDNVVAAGSSVINTLLPVPPEFNTSKRKLREYYHEKFCPASDVDLFLYGLTHEEAIEKIKEIESSVRDAILNEVTVVRTKYAITIASQYPTRHIQIVLRVYKSVGEILTGFDIDAAGGAYDGKQVWVTPRALGSFITQVNQIDLTRRSPSYENRLSKYSHRSFEIYWPELERNRVDPTIFERSFQRTLGLARLLVLERLPTQSVRDTYLNKRREERGRPTANRFNPHRLHGNIKDNYEDEVADWVDENDVSNYHTFTVPYGQHFHAKKIEKLCYTRDLLLNAEWNQPEQREVYLHRHPAFFGRIEDVIQDCCGSCPKPVTPEEVEVAEKEGEIYISGKVSFLIDDPGRQQIGSFNPLTEDDWTDMAYVGNTARLCQSIVDGDIDEVRDWLSQESADPNKRDYTGRTPLHLAVISSTPEIVRCLVDHGSRLTARLADGRTALHLAAERGNSDMIKILMDKSITNEEEEEENADRRRKAVQTRLQEGSGSQKIRNQDDEDMDAEDDDKSDDASDIEMVDAGNTEADATSMATGSFVNVKDENEKSKEDLVLEESTDEPDFYKINVLAWDVPCSPLHLAISEGHEDAAKVLCDYGSDALLPVKFLDSTKQPTAAILTLVLALSLPIEKAKSMALLLMKLGASSSQADMNGCTAFHRYVKNGNREMIDTLWENDKIGLKTALNHMVFANNYWSPVAIAPIHTAVENGDSILVLKLLEAGANPQIEFDTWLKAAKFSKASNRLGSYEDNKKQFNLNTEQPLIVAIQSCSDPEVALNLVEKGADPNTLTTNSHRAIENEYHRSYYKGQTALDIVQHQLKQLRLYKGEKFTQSKPELPSGMDETLQKYEEGSYQHWQVSENIHWSKINYKRQQESYEEAKKKHDELKGVAQKMQAIKEVITSLEKLEKVIVAKGGKTFQDLYPDIKFTDNSSSNSHASMEKKSNDYSYVFSFRGVTDVTEARKSAYLELFEAAWSGDVERIKSLTLQAWGKDQEEPPLKISVNDSKDNTPFSLAYLRGHYDVASAILEIVMAQYAPEDQDATRYKLDTGHSDDGDDEDDETYESDADSTDDPKIISEIVDKKFTIENIGQVSMQVKSTVKPLEFLARNVHTFTIEDGKARSCKESNQTLFKFVLQHNDHAGLKALLDMAGHFAGQKLVDGIPDEEETGGRFPFPESDFLWAVQHGKIAALAEIIRRTGAGIPLDDLVKKSGVEMKRKPKFYQGLTVYGKKRKDWATAGRNMVVRSTGVKTPPLLHAASAGDIESVEWFLGDAPHRHYVEFGKSKTARDDPRLKHLSQAPGGFDRAISKWLGIQNELVLHCAVMGPPTEKTNNVIKYLVQACPNSLEYRSTLGDTPLWLAFYFGRLEFAKTLIKAGANQMTRNNSGENIIHAALQGMPKACRLGPVLELVDSGIVTHLCQQRNNIHESGTTPLHSWITAVCNSRSRLTYYYSGKKYENNKQIIHVLKLLLEFSQGTELEMLNGAGDTPLHTAVMSNDELLTKALVHYKPKLLYRENAVGRTPVEVARENFTGEKFTAPHPISLNNSNNNSNNSNANPSAYVNMPVESFVKTDDDKENDKNNSARLSNKQRVWEGVRGVLEQHPGKRRLVSLNEANDVAKRLGEKYNAARYFSITARQDEGADPEDKDDFASKTRASGSGRTWSFPENKSKDKCPSCGERHD</sequence>
<feature type="compositionally biased region" description="Polar residues" evidence="5">
    <location>
        <begin position="611"/>
        <end position="622"/>
    </location>
</feature>
<feature type="repeat" description="ANK" evidence="3">
    <location>
        <begin position="1475"/>
        <end position="1507"/>
    </location>
</feature>
<feature type="region of interest" description="Disordered" evidence="5">
    <location>
        <begin position="1658"/>
        <end position="1682"/>
    </location>
</feature>
<dbReference type="PANTHER" id="PTHR24198:SF165">
    <property type="entry name" value="ANKYRIN REPEAT-CONTAINING PROTEIN-RELATED"/>
    <property type="match status" value="1"/>
</dbReference>
<keyword evidence="4" id="KW-0175">Coiled coil</keyword>
<feature type="compositionally biased region" description="Basic and acidic residues" evidence="5">
    <location>
        <begin position="1790"/>
        <end position="1804"/>
    </location>
</feature>
<feature type="repeat" description="ANK" evidence="3">
    <location>
        <begin position="567"/>
        <end position="599"/>
    </location>
</feature>
<feature type="region of interest" description="Disordered" evidence="5">
    <location>
        <begin position="593"/>
        <end position="681"/>
    </location>
</feature>
<evidence type="ECO:0000313" key="7">
    <source>
        <dbReference type="Proteomes" id="UP001055172"/>
    </source>
</evidence>
<feature type="compositionally biased region" description="Acidic residues" evidence="5">
    <location>
        <begin position="1177"/>
        <end position="1193"/>
    </location>
</feature>
<feature type="region of interest" description="Disordered" evidence="5">
    <location>
        <begin position="1759"/>
        <end position="1804"/>
    </location>
</feature>
<dbReference type="InterPro" id="IPR002110">
    <property type="entry name" value="Ankyrin_rpt"/>
</dbReference>
<dbReference type="PANTHER" id="PTHR24198">
    <property type="entry name" value="ANKYRIN REPEAT AND PROTEIN KINASE DOMAIN-CONTAINING PROTEIN"/>
    <property type="match status" value="1"/>
</dbReference>
<dbReference type="Proteomes" id="UP001055172">
    <property type="component" value="Unassembled WGS sequence"/>
</dbReference>
<feature type="compositionally biased region" description="Acidic residues" evidence="5">
    <location>
        <begin position="626"/>
        <end position="646"/>
    </location>
</feature>
<dbReference type="Gene3D" id="1.25.40.20">
    <property type="entry name" value="Ankyrin repeat-containing domain"/>
    <property type="match status" value="4"/>
</dbReference>
<evidence type="ECO:0000256" key="5">
    <source>
        <dbReference type="SAM" id="MobiDB-lite"/>
    </source>
</evidence>
<evidence type="ECO:0000313" key="6">
    <source>
        <dbReference type="EMBL" id="GJC87024.1"/>
    </source>
</evidence>
<dbReference type="SUPFAM" id="SSF48403">
    <property type="entry name" value="Ankyrin repeat"/>
    <property type="match status" value="3"/>
</dbReference>
<evidence type="ECO:0000256" key="3">
    <source>
        <dbReference type="PROSITE-ProRule" id="PRU00023"/>
    </source>
</evidence>
<dbReference type="EMBL" id="BPPX01000024">
    <property type="protein sequence ID" value="GJC87024.1"/>
    <property type="molecule type" value="Genomic_DNA"/>
</dbReference>
<accession>A0AA37LW55</accession>
<feature type="compositionally biased region" description="Polar residues" evidence="5">
    <location>
        <begin position="654"/>
        <end position="664"/>
    </location>
</feature>
<dbReference type="SMART" id="SM00248">
    <property type="entry name" value="ANK"/>
    <property type="match status" value="11"/>
</dbReference>
<dbReference type="PROSITE" id="PS50297">
    <property type="entry name" value="ANK_REP_REGION"/>
    <property type="match status" value="4"/>
</dbReference>
<proteinExistence type="predicted"/>
<reference evidence="6 7" key="1">
    <citation type="submission" date="2021-07" db="EMBL/GenBank/DDBJ databases">
        <title>Genome data of Colletotrichum spaethianum.</title>
        <authorList>
            <person name="Utami Y.D."/>
            <person name="Hiruma K."/>
        </authorList>
    </citation>
    <scope>NUCLEOTIDE SEQUENCE [LARGE SCALE GENOMIC DNA]</scope>
    <source>
        <strain evidence="6 7">MAFF 242679</strain>
    </source>
</reference>
<feature type="compositionally biased region" description="Polar residues" evidence="5">
    <location>
        <begin position="1776"/>
        <end position="1789"/>
    </location>
</feature>
<feature type="region of interest" description="Disordered" evidence="5">
    <location>
        <begin position="1168"/>
        <end position="1194"/>
    </location>
</feature>
<dbReference type="Pfam" id="PF00023">
    <property type="entry name" value="Ank"/>
    <property type="match status" value="2"/>
</dbReference>
<keyword evidence="1" id="KW-0677">Repeat</keyword>
<keyword evidence="7" id="KW-1185">Reference proteome</keyword>
<feature type="repeat" description="ANK" evidence="3">
    <location>
        <begin position="702"/>
        <end position="725"/>
    </location>
</feature>
<name>A0AA37LW55_9PEZI</name>
<feature type="compositionally biased region" description="Low complexity" evidence="5">
    <location>
        <begin position="1665"/>
        <end position="1681"/>
    </location>
</feature>
<evidence type="ECO:0000256" key="2">
    <source>
        <dbReference type="ARBA" id="ARBA00023043"/>
    </source>
</evidence>
<gene>
    <name evidence="6" type="ORF">ColLi_09862</name>
</gene>